<feature type="compositionally biased region" description="Gly residues" evidence="7">
    <location>
        <begin position="34"/>
        <end position="46"/>
    </location>
</feature>
<dbReference type="PANTHER" id="PTHR34296">
    <property type="entry name" value="TRANSCRIPTIONAL ACTIVATOR PROTEIN MED"/>
    <property type="match status" value="1"/>
</dbReference>
<dbReference type="CDD" id="cd19964">
    <property type="entry name" value="PBP1_BMP-like"/>
    <property type="match status" value="1"/>
</dbReference>
<dbReference type="STRING" id="660521.SAMN04487949_2362"/>
<dbReference type="GO" id="GO:0005886">
    <property type="term" value="C:plasma membrane"/>
    <property type="evidence" value="ECO:0007669"/>
    <property type="project" value="UniProtKB-SubCell"/>
</dbReference>
<organism evidence="9 10">
    <name type="scientific">Halogranum gelatinilyticum</name>
    <dbReference type="NCBI Taxonomy" id="660521"/>
    <lineage>
        <taxon>Archaea</taxon>
        <taxon>Methanobacteriati</taxon>
        <taxon>Methanobacteriota</taxon>
        <taxon>Stenosarchaea group</taxon>
        <taxon>Halobacteria</taxon>
        <taxon>Halobacteriales</taxon>
        <taxon>Haloferacaceae</taxon>
    </lineage>
</organism>
<name>A0A1G9VFB4_9EURY</name>
<evidence type="ECO:0000256" key="2">
    <source>
        <dbReference type="ARBA" id="ARBA00008610"/>
    </source>
</evidence>
<dbReference type="SUPFAM" id="SSF53822">
    <property type="entry name" value="Periplasmic binding protein-like I"/>
    <property type="match status" value="1"/>
</dbReference>
<evidence type="ECO:0000256" key="6">
    <source>
        <dbReference type="ARBA" id="ARBA00023288"/>
    </source>
</evidence>
<dbReference type="PROSITE" id="PS51257">
    <property type="entry name" value="PROKAR_LIPOPROTEIN"/>
    <property type="match status" value="1"/>
</dbReference>
<proteinExistence type="inferred from homology"/>
<keyword evidence="3" id="KW-1003">Cell membrane</keyword>
<evidence type="ECO:0000256" key="7">
    <source>
        <dbReference type="SAM" id="MobiDB-lite"/>
    </source>
</evidence>
<dbReference type="Proteomes" id="UP000199451">
    <property type="component" value="Unassembled WGS sequence"/>
</dbReference>
<reference evidence="10" key="1">
    <citation type="submission" date="2016-10" db="EMBL/GenBank/DDBJ databases">
        <authorList>
            <person name="Varghese N."/>
            <person name="Submissions S."/>
        </authorList>
    </citation>
    <scope>NUCLEOTIDE SEQUENCE [LARGE SCALE GENOMIC DNA]</scope>
    <source>
        <strain evidence="10">CGMCC 1.10119</strain>
    </source>
</reference>
<dbReference type="Gene3D" id="3.40.50.2300">
    <property type="match status" value="2"/>
</dbReference>
<dbReference type="InterPro" id="IPR028082">
    <property type="entry name" value="Peripla_BP_I"/>
</dbReference>
<dbReference type="EMBL" id="FNHL01000003">
    <property type="protein sequence ID" value="SDM70968.1"/>
    <property type="molecule type" value="Genomic_DNA"/>
</dbReference>
<keyword evidence="5" id="KW-0472">Membrane</keyword>
<evidence type="ECO:0000313" key="10">
    <source>
        <dbReference type="Proteomes" id="UP000199451"/>
    </source>
</evidence>
<comment type="subcellular location">
    <subcellularLocation>
        <location evidence="1">Cell membrane</location>
        <topology evidence="1">Lipid-anchor</topology>
    </subcellularLocation>
</comment>
<dbReference type="InterPro" id="IPR006311">
    <property type="entry name" value="TAT_signal"/>
</dbReference>
<dbReference type="InterPro" id="IPR050957">
    <property type="entry name" value="BMP_lipoprotein"/>
</dbReference>
<keyword evidence="4" id="KW-0732">Signal</keyword>
<evidence type="ECO:0000256" key="1">
    <source>
        <dbReference type="ARBA" id="ARBA00004193"/>
    </source>
</evidence>
<accession>A0A1G9VFB4</accession>
<protein>
    <submittedName>
        <fullName evidence="9">Basic membrane protein A</fullName>
    </submittedName>
</protein>
<dbReference type="InterPro" id="IPR003760">
    <property type="entry name" value="PnrA-like"/>
</dbReference>
<comment type="similarity">
    <text evidence="2">Belongs to the BMP lipoprotein family.</text>
</comment>
<keyword evidence="10" id="KW-1185">Reference proteome</keyword>
<dbReference type="AlphaFoldDB" id="A0A1G9VFB4"/>
<evidence type="ECO:0000256" key="4">
    <source>
        <dbReference type="ARBA" id="ARBA00022729"/>
    </source>
</evidence>
<dbReference type="PANTHER" id="PTHR34296:SF2">
    <property type="entry name" value="ABC TRANSPORTER GUANOSINE-BINDING PROTEIN NUPN"/>
    <property type="match status" value="1"/>
</dbReference>
<gene>
    <name evidence="9" type="ORF">SAMN04487949_2362</name>
</gene>
<dbReference type="Pfam" id="PF02608">
    <property type="entry name" value="Bmp"/>
    <property type="match status" value="1"/>
</dbReference>
<evidence type="ECO:0000259" key="8">
    <source>
        <dbReference type="Pfam" id="PF02608"/>
    </source>
</evidence>
<evidence type="ECO:0000256" key="3">
    <source>
        <dbReference type="ARBA" id="ARBA00022475"/>
    </source>
</evidence>
<evidence type="ECO:0000313" key="9">
    <source>
        <dbReference type="EMBL" id="SDM70968.1"/>
    </source>
</evidence>
<keyword evidence="6" id="KW-0449">Lipoprotein</keyword>
<sequence>MRSTPRLTSKVSIDMDRRTFIKGTGIAGITGLAGCTGGPSEGGDGGSESTTTESSGSEETTSESTETSTSSDVNVGMVYALGGLGDKSFNDAAQRGVVQAEEEFGISYNEAQPSSAEEFPQFQRQFAQSGNYDLVCCIGFAQQSALNNTAPNFPDQDFMLVDAVVETDNVANYLFREEEGSFQVGHLAGLLTTQDFSAGEGSTNPDEMTVGFVGGVDVPLIRKFQAGYEAGIAEANSDIEVLTAYTGSFSDPTAAKEAALSMYDQGADIIYHASGASGVGVFQAAQEQGRYAIGVDSDQSQTEPSYQDVILASMVKRVDTAVYESVENVVNGEYEGGSTVTLGLEQEGVACVYGQSLGSEISSDVKSSLDASAEAIISGDIDVPTSVE</sequence>
<evidence type="ECO:0000256" key="5">
    <source>
        <dbReference type="ARBA" id="ARBA00023136"/>
    </source>
</evidence>
<feature type="domain" description="ABC transporter substrate-binding protein PnrA-like" evidence="8">
    <location>
        <begin position="75"/>
        <end position="384"/>
    </location>
</feature>
<dbReference type="PROSITE" id="PS51318">
    <property type="entry name" value="TAT"/>
    <property type="match status" value="1"/>
</dbReference>
<feature type="region of interest" description="Disordered" evidence="7">
    <location>
        <begin position="31"/>
        <end position="71"/>
    </location>
</feature>
<feature type="compositionally biased region" description="Low complexity" evidence="7">
    <location>
        <begin position="47"/>
        <end position="71"/>
    </location>
</feature>